<dbReference type="Proteomes" id="UP000787672">
    <property type="component" value="Unassembled WGS sequence"/>
</dbReference>
<proteinExistence type="predicted"/>
<sequence>MSERYLIVFYSWSGCTRRLAQMIAEETHGELYELQPEIPYPQDYDATVRQAKAEIAAGVRPALKPMGIDLSQYGRVYVGSPNWCSTIAPPVASFLYQTMPTEKFILPFCTHGGGGAARMTVDLSAYCMGCDVLPMLAVYDRQVPQCHETVHGWILRTGHLMALGELSPKEELL</sequence>
<dbReference type="PANTHER" id="PTHR39201:SF1">
    <property type="entry name" value="FLAVODOXIN-LIKE DOMAIN-CONTAINING PROTEIN"/>
    <property type="match status" value="1"/>
</dbReference>
<evidence type="ECO:0000259" key="1">
    <source>
        <dbReference type="Pfam" id="PF12682"/>
    </source>
</evidence>
<dbReference type="EMBL" id="JAHLQN010000001">
    <property type="protein sequence ID" value="MBU5626110.1"/>
    <property type="molecule type" value="Genomic_DNA"/>
</dbReference>
<dbReference type="InterPro" id="IPR001226">
    <property type="entry name" value="Flavodoxin_CS"/>
</dbReference>
<accession>A0ABS6F9V1</accession>
<dbReference type="PROSITE" id="PS00201">
    <property type="entry name" value="FLAVODOXIN"/>
    <property type="match status" value="1"/>
</dbReference>
<evidence type="ECO:0000313" key="3">
    <source>
        <dbReference type="Proteomes" id="UP000787672"/>
    </source>
</evidence>
<protein>
    <submittedName>
        <fullName evidence="2">Flavodoxin</fullName>
    </submittedName>
</protein>
<keyword evidence="3" id="KW-1185">Reference proteome</keyword>
<comment type="caution">
    <text evidence="2">The sequence shown here is derived from an EMBL/GenBank/DDBJ whole genome shotgun (WGS) entry which is preliminary data.</text>
</comment>
<organism evidence="2 3">
    <name type="scientific">Dysosmobacter acutus</name>
    <dbReference type="NCBI Taxonomy" id="2841504"/>
    <lineage>
        <taxon>Bacteria</taxon>
        <taxon>Bacillati</taxon>
        <taxon>Bacillota</taxon>
        <taxon>Clostridia</taxon>
        <taxon>Eubacteriales</taxon>
        <taxon>Oscillospiraceae</taxon>
        <taxon>Dysosmobacter</taxon>
    </lineage>
</organism>
<feature type="domain" description="Flavodoxin-like" evidence="1">
    <location>
        <begin position="5"/>
        <end position="129"/>
    </location>
</feature>
<dbReference type="RefSeq" id="WP_216559069.1">
    <property type="nucleotide sequence ID" value="NZ_JAHLQN010000001.1"/>
</dbReference>
<evidence type="ECO:0000313" key="2">
    <source>
        <dbReference type="EMBL" id="MBU5626110.1"/>
    </source>
</evidence>
<gene>
    <name evidence="2" type="ORF">KQI82_04135</name>
</gene>
<dbReference type="PANTHER" id="PTHR39201">
    <property type="entry name" value="EXPORTED PROTEIN-RELATED"/>
    <property type="match status" value="1"/>
</dbReference>
<name>A0ABS6F9V1_9FIRM</name>
<reference evidence="2 3" key="1">
    <citation type="submission" date="2021-06" db="EMBL/GenBank/DDBJ databases">
        <authorList>
            <person name="Sun Q."/>
            <person name="Li D."/>
        </authorList>
    </citation>
    <scope>NUCLEOTIDE SEQUENCE [LARGE SCALE GENOMIC DNA]</scope>
    <source>
        <strain evidence="2 3">MSJ-2</strain>
    </source>
</reference>
<dbReference type="InterPro" id="IPR008254">
    <property type="entry name" value="Flavodoxin/NO_synth"/>
</dbReference>
<dbReference type="Pfam" id="PF12682">
    <property type="entry name" value="Flavodoxin_4"/>
    <property type="match status" value="1"/>
</dbReference>
<dbReference type="PROSITE" id="PS51257">
    <property type="entry name" value="PROKAR_LIPOPROTEIN"/>
    <property type="match status" value="1"/>
</dbReference>